<dbReference type="GO" id="GO:0048332">
    <property type="term" value="P:mesoderm morphogenesis"/>
    <property type="evidence" value="ECO:0007669"/>
    <property type="project" value="TreeGrafter"/>
</dbReference>
<feature type="compositionally biased region" description="Basic and acidic residues" evidence="1">
    <location>
        <begin position="154"/>
        <end position="164"/>
    </location>
</feature>
<dbReference type="GO" id="GO:0005576">
    <property type="term" value="C:extracellular region"/>
    <property type="evidence" value="ECO:0007669"/>
    <property type="project" value="TreeGrafter"/>
</dbReference>
<feature type="region of interest" description="Disordered" evidence="1">
    <location>
        <begin position="487"/>
        <end position="539"/>
    </location>
</feature>
<feature type="compositionally biased region" description="Basic and acidic residues" evidence="1">
    <location>
        <begin position="341"/>
        <end position="356"/>
    </location>
</feature>
<feature type="compositionally biased region" description="Polar residues" evidence="1">
    <location>
        <begin position="136"/>
        <end position="150"/>
    </location>
</feature>
<evidence type="ECO:0000313" key="2">
    <source>
        <dbReference type="EMBL" id="MDE48408.1"/>
    </source>
</evidence>
<gene>
    <name evidence="2" type="ORF">g.14340</name>
</gene>
<dbReference type="PANTHER" id="PTHR21050:SF1">
    <property type="entry name" value="MIDKINE AND PLEIOTROPHIN 1, ISOFORM A-RELATED"/>
    <property type="match status" value="1"/>
</dbReference>
<feature type="compositionally biased region" description="Polar residues" evidence="1">
    <location>
        <begin position="102"/>
        <end position="116"/>
    </location>
</feature>
<organism evidence="2">
    <name type="scientific">Aceria tosichella</name>
    <name type="common">wheat curl mite</name>
    <dbReference type="NCBI Taxonomy" id="561515"/>
    <lineage>
        <taxon>Eukaryota</taxon>
        <taxon>Metazoa</taxon>
        <taxon>Ecdysozoa</taxon>
        <taxon>Arthropoda</taxon>
        <taxon>Chelicerata</taxon>
        <taxon>Arachnida</taxon>
        <taxon>Acari</taxon>
        <taxon>Acariformes</taxon>
        <taxon>Trombidiformes</taxon>
        <taxon>Prostigmata</taxon>
        <taxon>Eupodina</taxon>
        <taxon>Eriophyoidea</taxon>
        <taxon>Eriophyidae</taxon>
        <taxon>Eriophyinae</taxon>
        <taxon>Aceriini</taxon>
        <taxon>Aceria</taxon>
    </lineage>
</organism>
<sequence>MSIRKIEKNSRMQNKCIIIKPMTTAHKRRSHQRKSASVAEGRDRRLITKHGLLVTLLLGSIVGVELVVGDSTATTIQAEANGNNNNNITTTATTKAAIVLPKSSSDPIQKAPATTQSSSPSSSASSSNGISERIDSNSNGNSSRKPTSETAAGRPEKKVDKLYESKAQLVETTTTTTTTTKPDRLGWPKANSNNKKCDYDKGQWESCQPDGFQKKVMRLKAGDRADCKPTKTIRRDCRTGEVGCKYARGEWSSVCQNGQRVRIDTLVGLVEADGSEREPLYLFRANDEQPGPTTKLADGAAARCKPHRRVTKDCGRTCHYVKSEWSECSIDGFRTRVLTLEDSKPMTTDEQHKRGPDSGSDEDSGLKARPKRAVSTSAASDKPGAPVGGVPTTDAPAGAATSAAGGSGSKQRANGKRAGDNQICARQKLIRRECRVNSKLVPNNYGQLHQQQQQTNAQTVPNGAANMKQIQRRRLKQIQLKQSTAAAAAGAARPAPVAGLTVTTTTSTTPSTSTKPGGSPVTSQSVASLQPAVNKPARR</sequence>
<evidence type="ECO:0000256" key="1">
    <source>
        <dbReference type="SAM" id="MobiDB-lite"/>
    </source>
</evidence>
<name>A0A6G1SDC5_9ACAR</name>
<feature type="compositionally biased region" description="Low complexity" evidence="1">
    <location>
        <begin position="117"/>
        <end position="127"/>
    </location>
</feature>
<dbReference type="AlphaFoldDB" id="A0A6G1SDC5"/>
<accession>A0A6G1SDC5</accession>
<proteinExistence type="predicted"/>
<dbReference type="InterPro" id="IPR038130">
    <property type="entry name" value="PTN/MK_C_dom_sf"/>
</dbReference>
<reference evidence="2" key="1">
    <citation type="submission" date="2018-10" db="EMBL/GenBank/DDBJ databases">
        <title>Transcriptome assembly of Aceria tosichella (Wheat curl mite) Type 2.</title>
        <authorList>
            <person name="Scully E.D."/>
            <person name="Geib S.M."/>
            <person name="Palmer N.A."/>
            <person name="Gupta A.K."/>
            <person name="Sarath G."/>
            <person name="Tatineni S."/>
        </authorList>
    </citation>
    <scope>NUCLEOTIDE SEQUENCE</scope>
    <source>
        <strain evidence="2">LincolnNE</strain>
    </source>
</reference>
<feature type="region of interest" description="Disordered" evidence="1">
    <location>
        <begin position="341"/>
        <end position="420"/>
    </location>
</feature>
<feature type="region of interest" description="Disordered" evidence="1">
    <location>
        <begin position="102"/>
        <end position="192"/>
    </location>
</feature>
<evidence type="ECO:0008006" key="3">
    <source>
        <dbReference type="Google" id="ProtNLM"/>
    </source>
</evidence>
<dbReference type="EMBL" id="GGYP01003637">
    <property type="protein sequence ID" value="MDE48408.1"/>
    <property type="molecule type" value="Transcribed_RNA"/>
</dbReference>
<feature type="compositionally biased region" description="Low complexity" evidence="1">
    <location>
        <begin position="487"/>
        <end position="523"/>
    </location>
</feature>
<dbReference type="Gene3D" id="2.30.90.10">
    <property type="entry name" value="Heparin-binding Growth Factor, Midkine, Chain A- C-terminal Domain"/>
    <property type="match status" value="2"/>
</dbReference>
<protein>
    <recommendedName>
        <fullName evidence="3">Pleiotrophin/Midkine C-terminal domain-containing protein</fullName>
    </recommendedName>
</protein>
<feature type="compositionally biased region" description="Low complexity" evidence="1">
    <location>
        <begin position="388"/>
        <end position="404"/>
    </location>
</feature>
<dbReference type="PANTHER" id="PTHR21050">
    <property type="entry name" value="MIDKINE AND PLEIOTROPHIN 1, ISOFORM A-RELATED"/>
    <property type="match status" value="1"/>
</dbReference>
<dbReference type="GO" id="GO:0008201">
    <property type="term" value="F:heparin binding"/>
    <property type="evidence" value="ECO:0007669"/>
    <property type="project" value="TreeGrafter"/>
</dbReference>